<protein>
    <submittedName>
        <fullName evidence="1">TonB-dependent receptor</fullName>
    </submittedName>
</protein>
<organism evidence="1 2">
    <name type="scientific">Christiangramia sediminicola</name>
    <dbReference type="NCBI Taxonomy" id="3073267"/>
    <lineage>
        <taxon>Bacteria</taxon>
        <taxon>Pseudomonadati</taxon>
        <taxon>Bacteroidota</taxon>
        <taxon>Flavobacteriia</taxon>
        <taxon>Flavobacteriales</taxon>
        <taxon>Flavobacteriaceae</taxon>
        <taxon>Christiangramia</taxon>
    </lineage>
</organism>
<keyword evidence="2" id="KW-1185">Reference proteome</keyword>
<dbReference type="Gene3D" id="3.40.50.620">
    <property type="entry name" value="HUPs"/>
    <property type="match status" value="1"/>
</dbReference>
<name>A0ABU1EU63_9FLAO</name>
<dbReference type="EMBL" id="JAVJIU010000006">
    <property type="protein sequence ID" value="MDR5591934.1"/>
    <property type="molecule type" value="Genomic_DNA"/>
</dbReference>
<dbReference type="SUPFAM" id="SSF52374">
    <property type="entry name" value="Nucleotidylyl transferase"/>
    <property type="match status" value="1"/>
</dbReference>
<sequence>MAELSEDEFQNILSIQNKCTRLNLNENIYGTFAEIGAGQETVRHFFRAGNPKGTIAKTLSAYDKDFSDAIYGLDPQNRYVTEARLKRMIDYEADLIEKRLSRKKYPNKLFFSYANTVATIDWAKKYKGHGWLGIKFQREPEQEYSEIILHVQFHENNASQQQISLGIMGVNLIYAAFYQSDDPKVLIKKLYDHLSVDKIEIDSINFKGPVFKNVDNRLMSLELVKEGITDAVMFSKDGNNILPANVLYKKNILTLRGSFRPVTNLNLNMFMSARKLFLEEEEVDPDKTVIIFEMTLNNLKAEGEIDEKDFLDRADLLCASGQTVMISSFQEYYKVVEYFSLHTKKQLGLAMGVDNLIDIFNEKYYRHLSGGILEAFGKLFFKSLKVYLYPIRDEETGDIINSKNLKVHPRVKELYKFFVDNGKVIDIEDYDEESLDIHPRKVYEMIREGDQEWENMVPGLTAKMIKEKNLFQEEKETQS</sequence>
<reference evidence="2" key="1">
    <citation type="submission" date="2023-07" db="EMBL/GenBank/DDBJ databases">
        <title>Christiangramia sp. SM2212., a novel bacterium of the family Flavobacteriaceae isolated from the sea sediment.</title>
        <authorList>
            <person name="Wang J."/>
            <person name="Zhang X."/>
        </authorList>
    </citation>
    <scope>NUCLEOTIDE SEQUENCE [LARGE SCALE GENOMIC DNA]</scope>
    <source>
        <strain evidence="2">SM2212</strain>
    </source>
</reference>
<evidence type="ECO:0000313" key="1">
    <source>
        <dbReference type="EMBL" id="MDR5591934.1"/>
    </source>
</evidence>
<dbReference type="RefSeq" id="WP_309562767.1">
    <property type="nucleotide sequence ID" value="NZ_JAVJIU010000006.1"/>
</dbReference>
<gene>
    <name evidence="1" type="ORF">RE431_14920</name>
</gene>
<accession>A0ABU1EU63</accession>
<evidence type="ECO:0000313" key="2">
    <source>
        <dbReference type="Proteomes" id="UP001257234"/>
    </source>
</evidence>
<proteinExistence type="predicted"/>
<dbReference type="Proteomes" id="UP001257234">
    <property type="component" value="Unassembled WGS sequence"/>
</dbReference>
<keyword evidence="1" id="KW-0675">Receptor</keyword>
<comment type="caution">
    <text evidence="1">The sequence shown here is derived from an EMBL/GenBank/DDBJ whole genome shotgun (WGS) entry which is preliminary data.</text>
</comment>
<dbReference type="InterPro" id="IPR014729">
    <property type="entry name" value="Rossmann-like_a/b/a_fold"/>
</dbReference>